<accession>A0ABN0YIH9</accession>
<proteinExistence type="predicted"/>
<sequence length="93" mass="10036">MAENAADRDGFRAAVGMPLTVCRLTADLPVVHGRLRRRHEADNDPGSLPWHLERAGRLQQVLDRAGIADFSIDTTRVPLPAVASAVLKAAGWA</sequence>
<organism evidence="1 2">
    <name type="scientific">Streptomyces luteireticuli</name>
    <dbReference type="NCBI Taxonomy" id="173858"/>
    <lineage>
        <taxon>Bacteria</taxon>
        <taxon>Bacillati</taxon>
        <taxon>Actinomycetota</taxon>
        <taxon>Actinomycetes</taxon>
        <taxon>Kitasatosporales</taxon>
        <taxon>Streptomycetaceae</taxon>
        <taxon>Streptomyces</taxon>
    </lineage>
</organism>
<evidence type="ECO:0000313" key="2">
    <source>
        <dbReference type="Proteomes" id="UP001500879"/>
    </source>
</evidence>
<name>A0ABN0YIH9_9ACTN</name>
<dbReference type="Gene3D" id="3.40.50.300">
    <property type="entry name" value="P-loop containing nucleotide triphosphate hydrolases"/>
    <property type="match status" value="1"/>
</dbReference>
<keyword evidence="2" id="KW-1185">Reference proteome</keyword>
<evidence type="ECO:0008006" key="3">
    <source>
        <dbReference type="Google" id="ProtNLM"/>
    </source>
</evidence>
<dbReference type="EMBL" id="BAAABX010000015">
    <property type="protein sequence ID" value="GAA0395287.1"/>
    <property type="molecule type" value="Genomic_DNA"/>
</dbReference>
<dbReference type="InterPro" id="IPR027417">
    <property type="entry name" value="P-loop_NTPase"/>
</dbReference>
<comment type="caution">
    <text evidence="1">The sequence shown here is derived from an EMBL/GenBank/DDBJ whole genome shotgun (WGS) entry which is preliminary data.</text>
</comment>
<protein>
    <recommendedName>
        <fullName evidence="3">ATP-binding protein</fullName>
    </recommendedName>
</protein>
<dbReference type="Proteomes" id="UP001500879">
    <property type="component" value="Unassembled WGS sequence"/>
</dbReference>
<gene>
    <name evidence="1" type="ORF">GCM10010357_15380</name>
</gene>
<reference evidence="1 2" key="1">
    <citation type="journal article" date="2019" name="Int. J. Syst. Evol. Microbiol.">
        <title>The Global Catalogue of Microorganisms (GCM) 10K type strain sequencing project: providing services to taxonomists for standard genome sequencing and annotation.</title>
        <authorList>
            <consortium name="The Broad Institute Genomics Platform"/>
            <consortium name="The Broad Institute Genome Sequencing Center for Infectious Disease"/>
            <person name="Wu L."/>
            <person name="Ma J."/>
        </authorList>
    </citation>
    <scope>NUCLEOTIDE SEQUENCE [LARGE SCALE GENOMIC DNA]</scope>
    <source>
        <strain evidence="1 2">JCM 4788</strain>
    </source>
</reference>
<evidence type="ECO:0000313" key="1">
    <source>
        <dbReference type="EMBL" id="GAA0395287.1"/>
    </source>
</evidence>